<sequence>MSRGMATDDTNSGVPLWWLVMFLLIALGAGAATIFFVGGSVITWINLSSQQLPTTPLVILDPMGMIVATGT</sequence>
<reference evidence="2 3" key="1">
    <citation type="journal article" date="2013" name="PLoS ONE">
        <title>Assembly-driven community genomics of a hypersaline microbial ecosystem.</title>
        <authorList>
            <person name="Podell S."/>
            <person name="Ugalde J.A."/>
            <person name="Narasingarao P."/>
            <person name="Banfield J.F."/>
            <person name="Heidelberg K.B."/>
            <person name="Allen E.E."/>
        </authorList>
    </citation>
    <scope>NUCLEOTIDE SEQUENCE [LARGE SCALE GENOMIC DNA]</scope>
    <source>
        <strain evidence="3">J07HQW1</strain>
    </source>
</reference>
<protein>
    <submittedName>
        <fullName evidence="2">Uncharacterized protein</fullName>
    </submittedName>
</protein>
<dbReference type="Proteomes" id="UP000030649">
    <property type="component" value="Unassembled WGS sequence"/>
</dbReference>
<proteinExistence type="predicted"/>
<dbReference type="HOGENOM" id="CLU_2730293_0_0_2"/>
<accession>U1N8T6</accession>
<gene>
    <name evidence="2" type="ORF">J07HQW1_03223</name>
</gene>
<name>U1N8T6_9EURY</name>
<organism evidence="2 3">
    <name type="scientific">Haloquadratum walsbyi J07HQW1</name>
    <dbReference type="NCBI Taxonomy" id="1238424"/>
    <lineage>
        <taxon>Archaea</taxon>
        <taxon>Methanobacteriati</taxon>
        <taxon>Methanobacteriota</taxon>
        <taxon>Stenosarchaea group</taxon>
        <taxon>Halobacteria</taxon>
        <taxon>Halobacteriales</taxon>
        <taxon>Haloferacaceae</taxon>
        <taxon>Haloquadratum</taxon>
    </lineage>
</organism>
<evidence type="ECO:0000256" key="1">
    <source>
        <dbReference type="SAM" id="Phobius"/>
    </source>
</evidence>
<feature type="transmembrane region" description="Helical" evidence="1">
    <location>
        <begin position="16"/>
        <end position="45"/>
    </location>
</feature>
<dbReference type="EMBL" id="KE356560">
    <property type="protein sequence ID" value="ERG93165.1"/>
    <property type="molecule type" value="Genomic_DNA"/>
</dbReference>
<keyword evidence="1" id="KW-0812">Transmembrane</keyword>
<dbReference type="AlphaFoldDB" id="U1N8T6"/>
<evidence type="ECO:0000313" key="3">
    <source>
        <dbReference type="Proteomes" id="UP000030649"/>
    </source>
</evidence>
<evidence type="ECO:0000313" key="2">
    <source>
        <dbReference type="EMBL" id="ERG93165.1"/>
    </source>
</evidence>
<keyword evidence="1" id="KW-0472">Membrane</keyword>
<keyword evidence="1" id="KW-1133">Transmembrane helix</keyword>